<dbReference type="EMBL" id="CP001349">
    <property type="protein sequence ID" value="ACL60695.1"/>
    <property type="molecule type" value="Genomic_DNA"/>
</dbReference>
<evidence type="ECO:0000313" key="3">
    <source>
        <dbReference type="EMBL" id="ACL60695.1"/>
    </source>
</evidence>
<dbReference type="HOGENOM" id="CLU_046277_2_0_5"/>
<dbReference type="InterPro" id="IPR038740">
    <property type="entry name" value="BioF2-like_GNAT_dom"/>
</dbReference>
<dbReference type="eggNOG" id="COG5653">
    <property type="taxonomic scope" value="Bacteria"/>
</dbReference>
<keyword evidence="3" id="KW-0808">Transferase</keyword>
<dbReference type="AlphaFoldDB" id="B8ISP6"/>
<proteinExistence type="predicted"/>
<evidence type="ECO:0000256" key="1">
    <source>
        <dbReference type="SAM" id="MobiDB-lite"/>
    </source>
</evidence>
<dbReference type="InterPro" id="IPR016181">
    <property type="entry name" value="Acyl_CoA_acyltransferase"/>
</dbReference>
<dbReference type="GO" id="GO:0016746">
    <property type="term" value="F:acyltransferase activity"/>
    <property type="evidence" value="ECO:0007669"/>
    <property type="project" value="UniProtKB-KW"/>
</dbReference>
<feature type="region of interest" description="Disordered" evidence="1">
    <location>
        <begin position="1"/>
        <end position="32"/>
    </location>
</feature>
<dbReference type="KEGG" id="mno:Mnod_5867"/>
<evidence type="ECO:0000313" key="4">
    <source>
        <dbReference type="Proteomes" id="UP000008207"/>
    </source>
</evidence>
<dbReference type="SUPFAM" id="SSF55729">
    <property type="entry name" value="Acyl-CoA N-acyltransferases (Nat)"/>
    <property type="match status" value="1"/>
</dbReference>
<protein>
    <submittedName>
        <fullName evidence="3">Putative acyl-CoA N-acyltransferase related protein</fullName>
    </submittedName>
</protein>
<name>B8ISP6_METNO</name>
<feature type="domain" description="BioF2-like acetyltransferase" evidence="2">
    <location>
        <begin position="224"/>
        <end position="375"/>
    </location>
</feature>
<accession>B8ISP6</accession>
<dbReference type="Proteomes" id="UP000008207">
    <property type="component" value="Chromosome"/>
</dbReference>
<dbReference type="Pfam" id="PF13480">
    <property type="entry name" value="Acetyltransf_6"/>
    <property type="match status" value="1"/>
</dbReference>
<dbReference type="STRING" id="460265.Mnod_5867"/>
<gene>
    <name evidence="3" type="ordered locus">Mnod_5867</name>
</gene>
<keyword evidence="3" id="KW-0012">Acyltransferase</keyword>
<evidence type="ECO:0000259" key="2">
    <source>
        <dbReference type="Pfam" id="PF13480"/>
    </source>
</evidence>
<sequence length="434" mass="46993">MPREMEGGRGGRSARVAHREPPRGGPWGTQGDMAGLAVDLSGAERVRAAAPITLVPEAFATLEAAEALWRDLEAARDVVMTPYQRFDWAVAYMATVGREAGARPLVTVLRDPAGRVRLLLPLAVRRERGLTIARIIGDRHANFHMPVFATREAAALRPEAIAAALRSLGRAAGIDAFAFTHQPQIWEGVANPLAVGGTPSASDAYGMLLDPDAETTTRRLFSGDARRKLRQKEKWLTAAHGPVTHRVAATREEADAILAAYLAQKAARFAKLGLPDPFAEPAARDFLAAASRPSPAGAAALELHALRAQADGRILATFIGVTDARRFSGMLTSFDPDPSLARFSPGDLLLHGLVRDQIERGRLALDLGVGEAHYKARICDETIRLVDGLVPVSPRGRLFAVAARLGVTVKRRIKRSPRLRALADRLRRVLRRPE</sequence>
<organism evidence="3 4">
    <name type="scientific">Methylobacterium nodulans (strain LMG 21967 / CNCM I-2342 / ORS 2060)</name>
    <dbReference type="NCBI Taxonomy" id="460265"/>
    <lineage>
        <taxon>Bacteria</taxon>
        <taxon>Pseudomonadati</taxon>
        <taxon>Pseudomonadota</taxon>
        <taxon>Alphaproteobacteria</taxon>
        <taxon>Hyphomicrobiales</taxon>
        <taxon>Methylobacteriaceae</taxon>
        <taxon>Methylobacterium</taxon>
    </lineage>
</organism>
<reference evidence="3 4" key="1">
    <citation type="submission" date="2009-01" db="EMBL/GenBank/DDBJ databases">
        <title>Complete sequence of chromosome of Methylobacterium nodulans ORS 2060.</title>
        <authorList>
            <consortium name="US DOE Joint Genome Institute"/>
            <person name="Lucas S."/>
            <person name="Copeland A."/>
            <person name="Lapidus A."/>
            <person name="Glavina del Rio T."/>
            <person name="Dalin E."/>
            <person name="Tice H."/>
            <person name="Bruce D."/>
            <person name="Goodwin L."/>
            <person name="Pitluck S."/>
            <person name="Sims D."/>
            <person name="Brettin T."/>
            <person name="Detter J.C."/>
            <person name="Han C."/>
            <person name="Larimer F."/>
            <person name="Land M."/>
            <person name="Hauser L."/>
            <person name="Kyrpides N."/>
            <person name="Ivanova N."/>
            <person name="Marx C.J."/>
            <person name="Richardson P."/>
        </authorList>
    </citation>
    <scope>NUCLEOTIDE SEQUENCE [LARGE SCALE GENOMIC DNA]</scope>
    <source>
        <strain evidence="4">LMG 21967 / CNCM I-2342 / ORS 2060</strain>
    </source>
</reference>
<keyword evidence="4" id="KW-1185">Reference proteome</keyword>